<organism evidence="11 12">
    <name type="scientific">Reticulomyxa filosa</name>
    <dbReference type="NCBI Taxonomy" id="46433"/>
    <lineage>
        <taxon>Eukaryota</taxon>
        <taxon>Sar</taxon>
        <taxon>Rhizaria</taxon>
        <taxon>Retaria</taxon>
        <taxon>Foraminifera</taxon>
        <taxon>Monothalamids</taxon>
        <taxon>Reticulomyxidae</taxon>
        <taxon>Reticulomyxa</taxon>
    </lineage>
</organism>
<dbReference type="GO" id="GO:0012505">
    <property type="term" value="C:endomembrane system"/>
    <property type="evidence" value="ECO:0007669"/>
    <property type="project" value="UniProtKB-SubCell"/>
</dbReference>
<gene>
    <name evidence="11" type="ORF">RFI_02986</name>
</gene>
<evidence type="ECO:0000256" key="5">
    <source>
        <dbReference type="ARBA" id="ARBA00022989"/>
    </source>
</evidence>
<dbReference type="SMART" id="SM01190">
    <property type="entry name" value="EMP24_GP25L"/>
    <property type="match status" value="1"/>
</dbReference>
<keyword evidence="3 8" id="KW-0812">Transmembrane</keyword>
<evidence type="ECO:0000256" key="2">
    <source>
        <dbReference type="ARBA" id="ARBA00007104"/>
    </source>
</evidence>
<evidence type="ECO:0000256" key="4">
    <source>
        <dbReference type="ARBA" id="ARBA00022729"/>
    </source>
</evidence>
<dbReference type="InterPro" id="IPR015720">
    <property type="entry name" value="Emp24-like"/>
</dbReference>
<evidence type="ECO:0000256" key="9">
    <source>
        <dbReference type="SAM" id="Phobius"/>
    </source>
</evidence>
<protein>
    <submittedName>
        <fullName evidence="11">Transmembrane emp24 domain-containing protein 5</fullName>
    </submittedName>
</protein>
<dbReference type="PANTHER" id="PTHR22811">
    <property type="entry name" value="TRANSMEMBRANE EMP24 DOMAIN-CONTAINING PROTEIN"/>
    <property type="match status" value="1"/>
</dbReference>
<dbReference type="InterPro" id="IPR036598">
    <property type="entry name" value="GOLD_dom_sf"/>
</dbReference>
<evidence type="ECO:0000313" key="12">
    <source>
        <dbReference type="Proteomes" id="UP000023152"/>
    </source>
</evidence>
<dbReference type="GO" id="GO:0016020">
    <property type="term" value="C:membrane"/>
    <property type="evidence" value="ECO:0007669"/>
    <property type="project" value="UniProtKB-SubCell"/>
</dbReference>
<keyword evidence="4" id="KW-0732">Signal</keyword>
<feature type="transmembrane region" description="Helical" evidence="9">
    <location>
        <begin position="196"/>
        <end position="213"/>
    </location>
</feature>
<keyword evidence="6 9" id="KW-0472">Membrane</keyword>
<comment type="subcellular location">
    <subcellularLocation>
        <location evidence="7">Endomembrane system</location>
        <topology evidence="7">Single-pass membrane protein</topology>
    </subcellularLocation>
    <subcellularLocation>
        <location evidence="1 8">Membrane</location>
        <topology evidence="1 8">Single-pass type I membrane protein</topology>
    </subcellularLocation>
</comment>
<dbReference type="OrthoDB" id="5976732at2759"/>
<dbReference type="AlphaFoldDB" id="X6P7L2"/>
<feature type="domain" description="GOLD" evidence="10">
    <location>
        <begin position="6"/>
        <end position="99"/>
    </location>
</feature>
<comment type="caution">
    <text evidence="11">The sequence shown here is derived from an EMBL/GenBank/DDBJ whole genome shotgun (WGS) entry which is preliminary data.</text>
</comment>
<feature type="transmembrane region" description="Helical" evidence="9">
    <location>
        <begin position="153"/>
        <end position="175"/>
    </location>
</feature>
<keyword evidence="12" id="KW-1185">Reference proteome</keyword>
<evidence type="ECO:0000256" key="1">
    <source>
        <dbReference type="ARBA" id="ARBA00004479"/>
    </source>
</evidence>
<comment type="similarity">
    <text evidence="2 8">Belongs to the EMP24/GP25L family.</text>
</comment>
<evidence type="ECO:0000256" key="6">
    <source>
        <dbReference type="ARBA" id="ARBA00023136"/>
    </source>
</evidence>
<name>X6P7L2_RETFI</name>
<evidence type="ECO:0000259" key="10">
    <source>
        <dbReference type="PROSITE" id="PS50866"/>
    </source>
</evidence>
<proteinExistence type="inferred from homology"/>
<sequence length="216" mass="26120">IESKSIECYWHNMNDIKKILQFEYDVREGGDLDIGFSIFNPENNELFKRVDSFYKMEKSIQIKFQIEQEKEIGIYKFCFDNTIVSFGDKRIKIHFPDNLSQEKNKILNDSIKTDDTLELSNRINLVDQILEYIFKRQQHLNGRRERHIYNSRAITFAAMQIVFVILIYCIQAVWIQFWFQRHKKNVNKYNKCNIKIVYIYLKIIIIIMCKWNACDF</sequence>
<evidence type="ECO:0000256" key="3">
    <source>
        <dbReference type="ARBA" id="ARBA00022692"/>
    </source>
</evidence>
<reference evidence="11 12" key="1">
    <citation type="journal article" date="2013" name="Curr. Biol.">
        <title>The Genome of the Foraminiferan Reticulomyxa filosa.</title>
        <authorList>
            <person name="Glockner G."/>
            <person name="Hulsmann N."/>
            <person name="Schleicher M."/>
            <person name="Noegel A.A."/>
            <person name="Eichinger L."/>
            <person name="Gallinger C."/>
            <person name="Pawlowski J."/>
            <person name="Sierra R."/>
            <person name="Euteneuer U."/>
            <person name="Pillet L."/>
            <person name="Moustafa A."/>
            <person name="Platzer M."/>
            <person name="Groth M."/>
            <person name="Szafranski K."/>
            <person name="Schliwa M."/>
        </authorList>
    </citation>
    <scope>NUCLEOTIDE SEQUENCE [LARGE SCALE GENOMIC DNA]</scope>
</reference>
<dbReference type="EMBL" id="ASPP01002869">
    <property type="protein sequence ID" value="ETO34108.1"/>
    <property type="molecule type" value="Genomic_DNA"/>
</dbReference>
<feature type="non-terminal residue" evidence="11">
    <location>
        <position position="1"/>
    </location>
</feature>
<dbReference type="PROSITE" id="PS50866">
    <property type="entry name" value="GOLD"/>
    <property type="match status" value="1"/>
</dbReference>
<dbReference type="Proteomes" id="UP000023152">
    <property type="component" value="Unassembled WGS sequence"/>
</dbReference>
<dbReference type="SUPFAM" id="SSF101576">
    <property type="entry name" value="Supernatant protein factor (SPF), C-terminal domain"/>
    <property type="match status" value="1"/>
</dbReference>
<keyword evidence="5 9" id="KW-1133">Transmembrane helix</keyword>
<accession>X6P7L2</accession>
<evidence type="ECO:0000256" key="7">
    <source>
        <dbReference type="ARBA" id="ARBA00037847"/>
    </source>
</evidence>
<evidence type="ECO:0000256" key="8">
    <source>
        <dbReference type="RuleBase" id="RU003827"/>
    </source>
</evidence>
<dbReference type="InterPro" id="IPR009038">
    <property type="entry name" value="GOLD_dom"/>
</dbReference>
<dbReference type="Pfam" id="PF01105">
    <property type="entry name" value="EMP24_GP25L"/>
    <property type="match status" value="1"/>
</dbReference>
<evidence type="ECO:0000313" key="11">
    <source>
        <dbReference type="EMBL" id="ETO34108.1"/>
    </source>
</evidence>